<dbReference type="PANTHER" id="PTHR35896">
    <property type="entry name" value="IG-LIKE DOMAIN-CONTAINING PROTEIN"/>
    <property type="match status" value="1"/>
</dbReference>
<dbReference type="Proteomes" id="UP000696280">
    <property type="component" value="Unassembled WGS sequence"/>
</dbReference>
<comment type="caution">
    <text evidence="2">The sequence shown here is derived from an EMBL/GenBank/DDBJ whole genome shotgun (WGS) entry which is preliminary data.</text>
</comment>
<evidence type="ECO:0000256" key="1">
    <source>
        <dbReference type="SAM" id="Phobius"/>
    </source>
</evidence>
<sequence length="226" mass="25623">MATPRPISSNSDEERLLKDYNPSSLSYNLQVTKSKPWSPKLGTVLSLGLFITTLLLTISTTLLIILLTRQTTFHKPHIIGQNDTETFSTWKGCGSSYSSARSKGCIFDLMLTSWVHPDCSDPELMENYLSAHNYSWFSDKALTQPLSSEYVRKGTYAEVYTDNYYHFAHCGYAWEMQMRKWRSGRPIDSVLWGYHHTVHCATALVNHVQPHNITTLSLGFDSCGTP</sequence>
<protein>
    <submittedName>
        <fullName evidence="2">Uncharacterized protein</fullName>
    </submittedName>
</protein>
<evidence type="ECO:0000313" key="3">
    <source>
        <dbReference type="Proteomes" id="UP000696280"/>
    </source>
</evidence>
<keyword evidence="1" id="KW-0812">Transmembrane</keyword>
<dbReference type="AlphaFoldDB" id="A0A9N9PUC0"/>
<keyword evidence="1" id="KW-0472">Membrane</keyword>
<dbReference type="PANTHER" id="PTHR35896:SF3">
    <property type="entry name" value="MAJOR FACILITATOR SUPERFAMILY TRANSPORTER"/>
    <property type="match status" value="1"/>
</dbReference>
<gene>
    <name evidence="2" type="ORF">HYFRA_00010329</name>
</gene>
<reference evidence="2" key="1">
    <citation type="submission" date="2021-07" db="EMBL/GenBank/DDBJ databases">
        <authorList>
            <person name="Durling M."/>
        </authorList>
    </citation>
    <scope>NUCLEOTIDE SEQUENCE</scope>
</reference>
<keyword evidence="1" id="KW-1133">Transmembrane helix</keyword>
<evidence type="ECO:0000313" key="2">
    <source>
        <dbReference type="EMBL" id="CAG8955463.1"/>
    </source>
</evidence>
<organism evidence="2 3">
    <name type="scientific">Hymenoscyphus fraxineus</name>
    <dbReference type="NCBI Taxonomy" id="746836"/>
    <lineage>
        <taxon>Eukaryota</taxon>
        <taxon>Fungi</taxon>
        <taxon>Dikarya</taxon>
        <taxon>Ascomycota</taxon>
        <taxon>Pezizomycotina</taxon>
        <taxon>Leotiomycetes</taxon>
        <taxon>Helotiales</taxon>
        <taxon>Helotiaceae</taxon>
        <taxon>Hymenoscyphus</taxon>
    </lineage>
</organism>
<name>A0A9N9PUC0_9HELO</name>
<accession>A0A9N9PUC0</accession>
<proteinExistence type="predicted"/>
<feature type="transmembrane region" description="Helical" evidence="1">
    <location>
        <begin position="44"/>
        <end position="67"/>
    </location>
</feature>
<keyword evidence="3" id="KW-1185">Reference proteome</keyword>
<dbReference type="InterPro" id="IPR053008">
    <property type="entry name" value="Phomopsin_biosynth_assoc"/>
</dbReference>
<dbReference type="OrthoDB" id="3501153at2759"/>
<dbReference type="EMBL" id="CAJVRL010000063">
    <property type="protein sequence ID" value="CAG8955463.1"/>
    <property type="molecule type" value="Genomic_DNA"/>
</dbReference>